<sequence>MCGITTCPIHERVDVMDEVTDQFGSGRGVTYIDDIAVVTMDNPEYSSPMTALGALLGGPDYKVPGMFVTYAVKVGTGAVGDVSEKDFRAATLHREEFVEHDDPKLDPFRGALDLPEDEKKELSEGMARYLNVIFQAKHNEVVLAVQGGLIK</sequence>
<proteinExistence type="predicted"/>
<dbReference type="EMBL" id="MG663583">
    <property type="protein sequence ID" value="AUG87448.1"/>
    <property type="molecule type" value="Genomic_DNA"/>
</dbReference>
<evidence type="ECO:0000313" key="2">
    <source>
        <dbReference type="Proteomes" id="UP000240699"/>
    </source>
</evidence>
<evidence type="ECO:0000313" key="1">
    <source>
        <dbReference type="EMBL" id="AUG87448.1"/>
    </source>
</evidence>
<protein>
    <submittedName>
        <fullName evidence="1">Uncharacterized protein</fullName>
    </submittedName>
</protein>
<reference evidence="1 2" key="1">
    <citation type="submission" date="2017-12" db="EMBL/GenBank/DDBJ databases">
        <authorList>
            <person name="Seddoh P.D."/>
            <person name="Alexander B.C."/>
            <person name="Klug H.M."/>
            <person name="Layton S.R."/>
            <person name="Nayek S."/>
            <person name="Bhuiyan S."/>
            <person name="Kim T."/>
            <person name="Hughes L.E."/>
            <person name="Garlena R.A."/>
            <person name="Russell D.A."/>
            <person name="Pope W.H."/>
            <person name="Jacobs-Sera D."/>
            <person name="Hendrix R.W."/>
            <person name="Hatfull G.F."/>
        </authorList>
    </citation>
    <scope>NUCLEOTIDE SEQUENCE [LARGE SCALE GENOMIC DNA]</scope>
</reference>
<dbReference type="Proteomes" id="UP000240699">
    <property type="component" value="Segment"/>
</dbReference>
<accession>A0A2H5BM96</accession>
<name>A0A2H5BM96_9CAUD</name>
<organism evidence="1 2">
    <name type="scientific">Streptomyces phage Percastrophe</name>
    <dbReference type="NCBI Taxonomy" id="2060087"/>
    <lineage>
        <taxon>Viruses</taxon>
        <taxon>Duplodnaviria</taxon>
        <taxon>Heunggongvirae</taxon>
        <taxon>Uroviricota</taxon>
        <taxon>Caudoviricetes</taxon>
        <taxon>Beephvirinae</taxon>
        <taxon>Immanueltrevirus</taxon>
        <taxon>Immanueltrevirus immanuel3</taxon>
    </lineage>
</organism>
<gene>
    <name evidence="1" type="ORF">SEA_PERCASTROPHE_81</name>
</gene>